<sequence length="231" mass="27093">MERTCLLPEHQGFGSQIIGFCVTECCRKPSRALCFKCMTGPGHQGHQLIQAQEENAFLAQPNRIFTEINQKLELMIRQFSKGIKYLQGILQKNYQPQPLSNFGNSEITEKINCILKLETVQKLINDRLDNIFENTLKQIKITCQDLTLGEEFKSYEFLQHQKYQEASQLINQCFQRGNRNTFLKLAQAEIFKVQDQFQDARAIYLQLLQEDDSNPWAYFENNKMLNQQERR</sequence>
<dbReference type="EMBL" id="CAJJDN010000114">
    <property type="protein sequence ID" value="CAD8117658.1"/>
    <property type="molecule type" value="Genomic_DNA"/>
</dbReference>
<reference evidence="1" key="1">
    <citation type="submission" date="2021-01" db="EMBL/GenBank/DDBJ databases">
        <authorList>
            <consortium name="Genoscope - CEA"/>
            <person name="William W."/>
        </authorList>
    </citation>
    <scope>NUCLEOTIDE SEQUENCE</scope>
</reference>
<dbReference type="Proteomes" id="UP000692954">
    <property type="component" value="Unassembled WGS sequence"/>
</dbReference>
<accession>A0A8S1QPF7</accession>
<comment type="caution">
    <text evidence="1">The sequence shown here is derived from an EMBL/GenBank/DDBJ whole genome shotgun (WGS) entry which is preliminary data.</text>
</comment>
<dbReference type="OrthoDB" id="297251at2759"/>
<gene>
    <name evidence="1" type="ORF">PSON_ATCC_30995.1.T1140145</name>
</gene>
<protein>
    <submittedName>
        <fullName evidence="1">Uncharacterized protein</fullName>
    </submittedName>
</protein>
<dbReference type="AlphaFoldDB" id="A0A8S1QPF7"/>
<proteinExistence type="predicted"/>
<keyword evidence="2" id="KW-1185">Reference proteome</keyword>
<organism evidence="1 2">
    <name type="scientific">Paramecium sonneborni</name>
    <dbReference type="NCBI Taxonomy" id="65129"/>
    <lineage>
        <taxon>Eukaryota</taxon>
        <taxon>Sar</taxon>
        <taxon>Alveolata</taxon>
        <taxon>Ciliophora</taxon>
        <taxon>Intramacronucleata</taxon>
        <taxon>Oligohymenophorea</taxon>
        <taxon>Peniculida</taxon>
        <taxon>Parameciidae</taxon>
        <taxon>Paramecium</taxon>
    </lineage>
</organism>
<evidence type="ECO:0000313" key="1">
    <source>
        <dbReference type="EMBL" id="CAD8117658.1"/>
    </source>
</evidence>
<evidence type="ECO:0000313" key="2">
    <source>
        <dbReference type="Proteomes" id="UP000692954"/>
    </source>
</evidence>
<name>A0A8S1QPF7_9CILI</name>